<evidence type="ECO:0008006" key="4">
    <source>
        <dbReference type="Google" id="ProtNLM"/>
    </source>
</evidence>
<evidence type="ECO:0000313" key="3">
    <source>
        <dbReference type="Proteomes" id="UP000651010"/>
    </source>
</evidence>
<keyword evidence="1" id="KW-1133">Transmembrane helix</keyword>
<feature type="transmembrane region" description="Helical" evidence="1">
    <location>
        <begin position="7"/>
        <end position="24"/>
    </location>
</feature>
<organism evidence="2 3">
    <name type="scientific">Dyella acidiphila</name>
    <dbReference type="NCBI Taxonomy" id="2775866"/>
    <lineage>
        <taxon>Bacteria</taxon>
        <taxon>Pseudomonadati</taxon>
        <taxon>Pseudomonadota</taxon>
        <taxon>Gammaproteobacteria</taxon>
        <taxon>Lysobacterales</taxon>
        <taxon>Rhodanobacteraceae</taxon>
        <taxon>Dyella</taxon>
    </lineage>
</organism>
<evidence type="ECO:0000256" key="1">
    <source>
        <dbReference type="SAM" id="Phobius"/>
    </source>
</evidence>
<protein>
    <recommendedName>
        <fullName evidence="4">MFS transporter</fullName>
    </recommendedName>
</protein>
<dbReference type="EMBL" id="JACZZA010000006">
    <property type="protein sequence ID" value="MBE1160921.1"/>
    <property type="molecule type" value="Genomic_DNA"/>
</dbReference>
<accession>A0ABR9GA54</accession>
<comment type="caution">
    <text evidence="2">The sequence shown here is derived from an EMBL/GenBank/DDBJ whole genome shotgun (WGS) entry which is preliminary data.</text>
</comment>
<feature type="transmembrane region" description="Helical" evidence="1">
    <location>
        <begin position="77"/>
        <end position="97"/>
    </location>
</feature>
<gene>
    <name evidence="2" type="ORF">IGX34_11010</name>
</gene>
<name>A0ABR9GA54_9GAMM</name>
<reference evidence="2 3" key="1">
    <citation type="submission" date="2020-09" db="EMBL/GenBank/DDBJ databases">
        <title>Dyella sp. 7MK23 isolated from forest soil.</title>
        <authorList>
            <person name="Fu J."/>
        </authorList>
    </citation>
    <scope>NUCLEOTIDE SEQUENCE [LARGE SCALE GENOMIC DNA]</scope>
    <source>
        <strain evidence="2 3">7MK23</strain>
    </source>
</reference>
<keyword evidence="1" id="KW-0812">Transmembrane</keyword>
<keyword evidence="3" id="KW-1185">Reference proteome</keyword>
<sequence>MNWLHELAYFFGGVFFANALPHFISGTMGKPFQSPFAHPRGEGLSSSTVNALWGFANFVAAYLLLVQVGEFDLHRAAPMIAFGLGALLLAMMMARHFGRFNGGNLPS</sequence>
<proteinExistence type="predicted"/>
<keyword evidence="1" id="KW-0472">Membrane</keyword>
<feature type="transmembrane region" description="Helical" evidence="1">
    <location>
        <begin position="44"/>
        <end position="65"/>
    </location>
</feature>
<evidence type="ECO:0000313" key="2">
    <source>
        <dbReference type="EMBL" id="MBE1160921.1"/>
    </source>
</evidence>
<dbReference type="Proteomes" id="UP000651010">
    <property type="component" value="Unassembled WGS sequence"/>
</dbReference>